<dbReference type="RefSeq" id="WP_385948796.1">
    <property type="nucleotide sequence ID" value="NZ_JBHSUB010000007.1"/>
</dbReference>
<evidence type="ECO:0008006" key="3">
    <source>
        <dbReference type="Google" id="ProtNLM"/>
    </source>
</evidence>
<name>A0ABW1VYC9_9GAMM</name>
<comment type="caution">
    <text evidence="1">The sequence shown here is derived from an EMBL/GenBank/DDBJ whole genome shotgun (WGS) entry which is preliminary data.</text>
</comment>
<sequence length="43" mass="4850">MLTVHHPGVSTSERIEWRCGELNIPYTLVKYPRDPATGRAPEA</sequence>
<reference evidence="2" key="1">
    <citation type="journal article" date="2019" name="Int. J. Syst. Evol. Microbiol.">
        <title>The Global Catalogue of Microorganisms (GCM) 10K type strain sequencing project: providing services to taxonomists for standard genome sequencing and annotation.</title>
        <authorList>
            <consortium name="The Broad Institute Genomics Platform"/>
            <consortium name="The Broad Institute Genome Sequencing Center for Infectious Disease"/>
            <person name="Wu L."/>
            <person name="Ma J."/>
        </authorList>
    </citation>
    <scope>NUCLEOTIDE SEQUENCE [LARGE SCALE GENOMIC DNA]</scope>
    <source>
        <strain evidence="2">CGMCC 1.18518</strain>
    </source>
</reference>
<proteinExistence type="predicted"/>
<organism evidence="1 2">
    <name type="scientific">Tatumella terrea</name>
    <dbReference type="NCBI Taxonomy" id="419007"/>
    <lineage>
        <taxon>Bacteria</taxon>
        <taxon>Pseudomonadati</taxon>
        <taxon>Pseudomonadota</taxon>
        <taxon>Gammaproteobacteria</taxon>
        <taxon>Enterobacterales</taxon>
        <taxon>Erwiniaceae</taxon>
        <taxon>Tatumella</taxon>
    </lineage>
</organism>
<evidence type="ECO:0000313" key="1">
    <source>
        <dbReference type="EMBL" id="MFC6377716.1"/>
    </source>
</evidence>
<dbReference type="Proteomes" id="UP001596230">
    <property type="component" value="Unassembled WGS sequence"/>
</dbReference>
<accession>A0ABW1VYC9</accession>
<protein>
    <recommendedName>
        <fullName evidence="3">Glutathione S-transferase</fullName>
    </recommendedName>
</protein>
<evidence type="ECO:0000313" key="2">
    <source>
        <dbReference type="Proteomes" id="UP001596230"/>
    </source>
</evidence>
<dbReference type="Gene3D" id="3.40.30.10">
    <property type="entry name" value="Glutaredoxin"/>
    <property type="match status" value="1"/>
</dbReference>
<dbReference type="EMBL" id="JBHSUB010000007">
    <property type="protein sequence ID" value="MFC6377716.1"/>
    <property type="molecule type" value="Genomic_DNA"/>
</dbReference>
<gene>
    <name evidence="1" type="ORF">ACFP9W_06365</name>
</gene>
<keyword evidence="2" id="KW-1185">Reference proteome</keyword>